<proteinExistence type="predicted"/>
<gene>
    <name evidence="1" type="ORF">MM239_12325</name>
</gene>
<dbReference type="Proteomes" id="UP001165489">
    <property type="component" value="Unassembled WGS sequence"/>
</dbReference>
<name>A0ABS9V2G4_9BACT</name>
<comment type="caution">
    <text evidence="1">The sequence shown here is derived from an EMBL/GenBank/DDBJ whole genome shotgun (WGS) entry which is preliminary data.</text>
</comment>
<keyword evidence="2" id="KW-1185">Reference proteome</keyword>
<accession>A0ABS9V2G4</accession>
<dbReference type="RefSeq" id="WP_241348553.1">
    <property type="nucleotide sequence ID" value="NZ_JAKZGP010000031.1"/>
</dbReference>
<dbReference type="EMBL" id="JAKZGP010000031">
    <property type="protein sequence ID" value="MCH7410185.1"/>
    <property type="molecule type" value="Genomic_DNA"/>
</dbReference>
<sequence>MDIERYQYIFGQNFKNERSLEWIIYQYLYYNNIVGKEDKSFYARLGQESTKARLNSVIDFYHNLMNEINGNSLQDFYSRKYLIENQLAILRNSINEEPLPMIHFGNLLLQRKEVEDLICIKMKHDVLPEIEVYANLNIKQLFEFLS</sequence>
<evidence type="ECO:0000313" key="2">
    <source>
        <dbReference type="Proteomes" id="UP001165489"/>
    </source>
</evidence>
<organism evidence="1 2">
    <name type="scientific">Belliella filtrata</name>
    <dbReference type="NCBI Taxonomy" id="2923435"/>
    <lineage>
        <taxon>Bacteria</taxon>
        <taxon>Pseudomonadati</taxon>
        <taxon>Bacteroidota</taxon>
        <taxon>Cytophagia</taxon>
        <taxon>Cytophagales</taxon>
        <taxon>Cyclobacteriaceae</taxon>
        <taxon>Belliella</taxon>
    </lineage>
</organism>
<protein>
    <submittedName>
        <fullName evidence="1">Uncharacterized protein</fullName>
    </submittedName>
</protein>
<reference evidence="1" key="1">
    <citation type="submission" date="2022-03" db="EMBL/GenBank/DDBJ databases">
        <title>De novo assembled genomes of Belliella spp. (Cyclobacteriaceae) strains.</title>
        <authorList>
            <person name="Szabo A."/>
            <person name="Korponai K."/>
            <person name="Felfoldi T."/>
        </authorList>
    </citation>
    <scope>NUCLEOTIDE SEQUENCE</scope>
    <source>
        <strain evidence="1">DSM 111904</strain>
    </source>
</reference>
<evidence type="ECO:0000313" key="1">
    <source>
        <dbReference type="EMBL" id="MCH7410185.1"/>
    </source>
</evidence>